<feature type="transmembrane region" description="Helical" evidence="8">
    <location>
        <begin position="226"/>
        <end position="246"/>
    </location>
</feature>
<reference evidence="10" key="1">
    <citation type="submission" date="2019-05" db="EMBL/GenBank/DDBJ databases">
        <title>Annotation for the trematode Fasciolopsis buski.</title>
        <authorList>
            <person name="Choi Y.-J."/>
        </authorList>
    </citation>
    <scope>NUCLEOTIDE SEQUENCE</scope>
    <source>
        <strain evidence="10">HT</strain>
        <tissue evidence="10">Whole worm</tissue>
    </source>
</reference>
<evidence type="ECO:0000256" key="2">
    <source>
        <dbReference type="ARBA" id="ARBA00022692"/>
    </source>
</evidence>
<evidence type="ECO:0000313" key="10">
    <source>
        <dbReference type="EMBL" id="KAA0189675.1"/>
    </source>
</evidence>
<keyword evidence="3 8" id="KW-1133">Transmembrane helix</keyword>
<keyword evidence="6" id="KW-0675">Receptor</keyword>
<dbReference type="OrthoDB" id="9990906at2759"/>
<comment type="caution">
    <text evidence="10">The sequence shown here is derived from an EMBL/GenBank/DDBJ whole genome shotgun (WGS) entry which is preliminary data.</text>
</comment>
<accession>A0A8E0RW27</accession>
<name>A0A8E0RW27_9TREM</name>
<feature type="transmembrane region" description="Helical" evidence="8">
    <location>
        <begin position="307"/>
        <end position="328"/>
    </location>
</feature>
<evidence type="ECO:0000256" key="7">
    <source>
        <dbReference type="ARBA" id="ARBA00023224"/>
    </source>
</evidence>
<organism evidence="10 11">
    <name type="scientific">Fasciolopsis buskii</name>
    <dbReference type="NCBI Taxonomy" id="27845"/>
    <lineage>
        <taxon>Eukaryota</taxon>
        <taxon>Metazoa</taxon>
        <taxon>Spiralia</taxon>
        <taxon>Lophotrochozoa</taxon>
        <taxon>Platyhelminthes</taxon>
        <taxon>Trematoda</taxon>
        <taxon>Digenea</taxon>
        <taxon>Plagiorchiida</taxon>
        <taxon>Echinostomata</taxon>
        <taxon>Echinostomatoidea</taxon>
        <taxon>Fasciolidae</taxon>
        <taxon>Fasciolopsis</taxon>
    </lineage>
</organism>
<gene>
    <name evidence="10" type="ORF">FBUS_00501</name>
</gene>
<keyword evidence="4" id="KW-0297">G-protein coupled receptor</keyword>
<evidence type="ECO:0000256" key="6">
    <source>
        <dbReference type="ARBA" id="ARBA00023170"/>
    </source>
</evidence>
<sequence length="357" mass="40563">MDNKTVESLPDGVRCTIIIYTVILIAFGTVGNILLLSTIFYKRFRRSLPTEATEMTAIGTQKLRTNSTSVVRTPITPAVQQRLSIADQLLSVLTVTDTLCLWIIVTRYLVHLSTDYDIRTYSVAACKFHTFLTMILSDASTAILCIFAAHRAVCIRYPLISHHWFTRSRMKIITLVAFLFIMSKHLPSLFLFTLLPIPNGLKCDVREDTSVYNQIYYNFEFITHAIFGYLCLIVANILLFVSLAYTNRVQTAAQAGSGESPASGLQIARVILLFSFIQLITAVPFFILIELSGLYELFLLPDSTQLIMYYILTLAIFSNCGINFYMLLGISERFRKDFAILYQGIRRQFTRRKTIAK</sequence>
<evidence type="ECO:0000259" key="9">
    <source>
        <dbReference type="PROSITE" id="PS50262"/>
    </source>
</evidence>
<dbReference type="GO" id="GO:0004930">
    <property type="term" value="F:G protein-coupled receptor activity"/>
    <property type="evidence" value="ECO:0007669"/>
    <property type="project" value="UniProtKB-KW"/>
</dbReference>
<dbReference type="Pfam" id="PF00001">
    <property type="entry name" value="7tm_1"/>
    <property type="match status" value="1"/>
</dbReference>
<dbReference type="EMBL" id="LUCM01007595">
    <property type="protein sequence ID" value="KAA0189675.1"/>
    <property type="molecule type" value="Genomic_DNA"/>
</dbReference>
<dbReference type="PANTHER" id="PTHR24243:SF230">
    <property type="entry name" value="G-PROTEIN COUPLED RECEPTORS FAMILY 1 PROFILE DOMAIN-CONTAINING PROTEIN"/>
    <property type="match status" value="1"/>
</dbReference>
<feature type="transmembrane region" description="Helical" evidence="8">
    <location>
        <begin position="267"/>
        <end position="287"/>
    </location>
</feature>
<feature type="transmembrane region" description="Helical" evidence="8">
    <location>
        <begin position="170"/>
        <end position="192"/>
    </location>
</feature>
<dbReference type="Proteomes" id="UP000728185">
    <property type="component" value="Unassembled WGS sequence"/>
</dbReference>
<evidence type="ECO:0000256" key="5">
    <source>
        <dbReference type="ARBA" id="ARBA00023136"/>
    </source>
</evidence>
<feature type="domain" description="G-protein coupled receptors family 1 profile" evidence="9">
    <location>
        <begin position="31"/>
        <end position="327"/>
    </location>
</feature>
<dbReference type="InterPro" id="IPR000276">
    <property type="entry name" value="GPCR_Rhodpsn"/>
</dbReference>
<dbReference type="PANTHER" id="PTHR24243">
    <property type="entry name" value="G-PROTEIN COUPLED RECEPTOR"/>
    <property type="match status" value="1"/>
</dbReference>
<evidence type="ECO:0000256" key="4">
    <source>
        <dbReference type="ARBA" id="ARBA00023040"/>
    </source>
</evidence>
<keyword evidence="7" id="KW-0807">Transducer</keyword>
<evidence type="ECO:0000256" key="8">
    <source>
        <dbReference type="SAM" id="Phobius"/>
    </source>
</evidence>
<feature type="transmembrane region" description="Helical" evidence="8">
    <location>
        <begin position="17"/>
        <end position="41"/>
    </location>
</feature>
<keyword evidence="11" id="KW-1185">Reference proteome</keyword>
<dbReference type="Gene3D" id="1.20.1070.10">
    <property type="entry name" value="Rhodopsin 7-helix transmembrane proteins"/>
    <property type="match status" value="1"/>
</dbReference>
<comment type="subcellular location">
    <subcellularLocation>
        <location evidence="1">Membrane</location>
        <topology evidence="1">Multi-pass membrane protein</topology>
    </subcellularLocation>
</comment>
<protein>
    <recommendedName>
        <fullName evidence="9">G-protein coupled receptors family 1 profile domain-containing protein</fullName>
    </recommendedName>
</protein>
<dbReference type="PROSITE" id="PS50262">
    <property type="entry name" value="G_PROTEIN_RECEP_F1_2"/>
    <property type="match status" value="1"/>
</dbReference>
<dbReference type="GO" id="GO:0005886">
    <property type="term" value="C:plasma membrane"/>
    <property type="evidence" value="ECO:0007669"/>
    <property type="project" value="TreeGrafter"/>
</dbReference>
<evidence type="ECO:0000313" key="11">
    <source>
        <dbReference type="Proteomes" id="UP000728185"/>
    </source>
</evidence>
<evidence type="ECO:0000256" key="1">
    <source>
        <dbReference type="ARBA" id="ARBA00004141"/>
    </source>
</evidence>
<feature type="transmembrane region" description="Helical" evidence="8">
    <location>
        <begin position="130"/>
        <end position="149"/>
    </location>
</feature>
<dbReference type="AlphaFoldDB" id="A0A8E0RW27"/>
<evidence type="ECO:0000256" key="3">
    <source>
        <dbReference type="ARBA" id="ARBA00022989"/>
    </source>
</evidence>
<keyword evidence="5 8" id="KW-0472">Membrane</keyword>
<feature type="transmembrane region" description="Helical" evidence="8">
    <location>
        <begin position="89"/>
        <end position="110"/>
    </location>
</feature>
<keyword evidence="2 8" id="KW-0812">Transmembrane</keyword>
<dbReference type="SUPFAM" id="SSF81321">
    <property type="entry name" value="Family A G protein-coupled receptor-like"/>
    <property type="match status" value="1"/>
</dbReference>
<dbReference type="InterPro" id="IPR017452">
    <property type="entry name" value="GPCR_Rhodpsn_7TM"/>
</dbReference>
<proteinExistence type="predicted"/>